<evidence type="ECO:0008006" key="3">
    <source>
        <dbReference type="Google" id="ProtNLM"/>
    </source>
</evidence>
<dbReference type="RefSeq" id="WP_378518755.1">
    <property type="nucleotide sequence ID" value="NZ_CBCSDI010000039.1"/>
</dbReference>
<keyword evidence="2" id="KW-1185">Reference proteome</keyword>
<evidence type="ECO:0000313" key="1">
    <source>
        <dbReference type="EMBL" id="MFC0223015.1"/>
    </source>
</evidence>
<name>A0ABV6E214_9ACTN</name>
<dbReference type="EMBL" id="JBHLXH010000001">
    <property type="protein sequence ID" value="MFC0223015.1"/>
    <property type="molecule type" value="Genomic_DNA"/>
</dbReference>
<comment type="caution">
    <text evidence="1">The sequence shown here is derived from an EMBL/GenBank/DDBJ whole genome shotgun (WGS) entry which is preliminary data.</text>
</comment>
<reference evidence="1 2" key="1">
    <citation type="submission" date="2024-09" db="EMBL/GenBank/DDBJ databases">
        <authorList>
            <person name="Sun Q."/>
            <person name="Mori K."/>
        </authorList>
    </citation>
    <scope>NUCLEOTIDE SEQUENCE [LARGE SCALE GENOMIC DNA]</scope>
    <source>
        <strain evidence="1 2">CCM 8654</strain>
    </source>
</reference>
<gene>
    <name evidence="1" type="ORF">ACFFJG_11015</name>
</gene>
<accession>A0ABV6E214</accession>
<protein>
    <recommendedName>
        <fullName evidence="3">Flagellar assembly protein FliH/Type III secretion system HrpE domain-containing protein</fullName>
    </recommendedName>
</protein>
<sequence>MSSSTDLARPDAFAGIRMPELRPVEATHESARAQGYAVGWAQGRREAEASVRAQSEQLAAEAVASEARREAEHAAALAALHAAAAAARQALAETCRRVDEQAAGMALELTRALVGAAAADAAHVLDRVLGLLPQHAVVQVRLHPVVAAEAGSLGELGIAVVADPTLGLADAVALADDHVVDLRVDEAVTRLAEVLR</sequence>
<evidence type="ECO:0000313" key="2">
    <source>
        <dbReference type="Proteomes" id="UP001589698"/>
    </source>
</evidence>
<proteinExistence type="predicted"/>
<organism evidence="1 2">
    <name type="scientific">Nocardioides zeicaulis</name>
    <dbReference type="NCBI Taxonomy" id="1776857"/>
    <lineage>
        <taxon>Bacteria</taxon>
        <taxon>Bacillati</taxon>
        <taxon>Actinomycetota</taxon>
        <taxon>Actinomycetes</taxon>
        <taxon>Propionibacteriales</taxon>
        <taxon>Nocardioidaceae</taxon>
        <taxon>Nocardioides</taxon>
    </lineage>
</organism>
<dbReference type="Proteomes" id="UP001589698">
    <property type="component" value="Unassembled WGS sequence"/>
</dbReference>